<proteinExistence type="predicted"/>
<organism evidence="1">
    <name type="scientific">Pandoravirus neocaledonia</name>
    <dbReference type="NCBI Taxonomy" id="2107708"/>
    <lineage>
        <taxon>Viruses</taxon>
        <taxon>Pandoravirus</taxon>
    </lineage>
</organism>
<sequence>MASRKGSLIRGWRAMTSDVATKRNRMQNPTDAIKAAFAYEGDPVAIAGRVHQEMAARDGDNSMVGGRYCAVAGTGRRARKKVAIACQRAVKMHPPRFYHKAPLWGIYVAPFFYSLYIDPAANMVARGGCVTHVTMASHGIQTVGIVGETSLDHSDVFDIVRRVASVFGADDSPHTLYWNAVDFLKATAEALCVGNGGCAWEAIALDEAAVRAGLFAAVPNARYDAKDAHDVPADRRHRRGSATACPRTRSAACIRAHWPDVMDPERDAAQGPCLLA</sequence>
<dbReference type="GeneID" id="36843156"/>
<name>A0A2U7UDC7_9VIRU</name>
<protein>
    <submittedName>
        <fullName evidence="1">Uncharacterized protein</fullName>
    </submittedName>
</protein>
<dbReference type="KEGG" id="vg:36843156"/>
<dbReference type="EMBL" id="MG011690">
    <property type="protein sequence ID" value="AVK76443.1"/>
    <property type="molecule type" value="Genomic_DNA"/>
</dbReference>
<accession>A0A2U7UDC7</accession>
<reference evidence="1" key="1">
    <citation type="journal article" date="2018" name="Nat. Commun.">
        <title>Diversity and evolution of the emerging Pandoraviridae family.</title>
        <authorList>
            <person name="Legendre M."/>
            <person name="Fabre E."/>
            <person name="Poirot O."/>
            <person name="Jeudy S."/>
            <person name="Lartigue A."/>
            <person name="Alempic J.M."/>
            <person name="Beucher L."/>
            <person name="Philippe N."/>
            <person name="Bertaux L."/>
            <person name="Christo-Foroux E."/>
            <person name="Labadie K."/>
            <person name="Coute Y."/>
            <person name="Abergel C."/>
            <person name="Claverie J.M."/>
        </authorList>
    </citation>
    <scope>NUCLEOTIDE SEQUENCE [LARGE SCALE GENOMIC DNA]</scope>
    <source>
        <strain evidence="1">Neocaledonia</strain>
    </source>
</reference>
<dbReference type="RefSeq" id="YP_009482446.1">
    <property type="nucleotide sequence ID" value="NC_037666.1"/>
</dbReference>
<gene>
    <name evidence="1" type="ORF">pneo_cds_836</name>
</gene>
<dbReference type="Proteomes" id="UP000249287">
    <property type="component" value="Segment"/>
</dbReference>
<evidence type="ECO:0000313" key="1">
    <source>
        <dbReference type="EMBL" id="AVK76443.1"/>
    </source>
</evidence>